<sequence length="203" mass="22246">MTPTRWIMVDSTDPYLQYSPNWVPATATTDNLGHFGSPFSSTLQQVNYSGASVRYTFSGTQVRVYGTGEKGANGVDPSWSCSVDRSGAGIITTNNMTDLPKNNWVLCEAHSLPDGLHTVSLSVLDPGSMFWLNRFDYVPSNGVPVDNARIFVQSSDPIIQYGSGWTSHGDTGRITQDSGSNMMFDFVGVRLLWLVLEATAYKK</sequence>
<dbReference type="HOGENOM" id="CLU_1349020_0_0_1"/>
<dbReference type="AlphaFoldDB" id="A0A067TQN2"/>
<name>A0A067TQN2_GALM3</name>
<dbReference type="Gene3D" id="2.60.120.260">
    <property type="entry name" value="Galactose-binding domain-like"/>
    <property type="match status" value="1"/>
</dbReference>
<gene>
    <name evidence="1" type="ORF">GALMADRAFT_136308</name>
</gene>
<accession>A0A067TQN2</accession>
<evidence type="ECO:0000313" key="1">
    <source>
        <dbReference type="EMBL" id="KDR81288.1"/>
    </source>
</evidence>
<proteinExistence type="predicted"/>
<evidence type="ECO:0000313" key="2">
    <source>
        <dbReference type="Proteomes" id="UP000027222"/>
    </source>
</evidence>
<dbReference type="Proteomes" id="UP000027222">
    <property type="component" value="Unassembled WGS sequence"/>
</dbReference>
<dbReference type="EMBL" id="KL142371">
    <property type="protein sequence ID" value="KDR81288.1"/>
    <property type="molecule type" value="Genomic_DNA"/>
</dbReference>
<dbReference type="STRING" id="685588.A0A067TQN2"/>
<protein>
    <submittedName>
        <fullName evidence="1">Uncharacterized protein</fullName>
    </submittedName>
</protein>
<reference evidence="2" key="1">
    <citation type="journal article" date="2014" name="Proc. Natl. Acad. Sci. U.S.A.">
        <title>Extensive sampling of basidiomycete genomes demonstrates inadequacy of the white-rot/brown-rot paradigm for wood decay fungi.</title>
        <authorList>
            <person name="Riley R."/>
            <person name="Salamov A.A."/>
            <person name="Brown D.W."/>
            <person name="Nagy L.G."/>
            <person name="Floudas D."/>
            <person name="Held B.W."/>
            <person name="Levasseur A."/>
            <person name="Lombard V."/>
            <person name="Morin E."/>
            <person name="Otillar R."/>
            <person name="Lindquist E.A."/>
            <person name="Sun H."/>
            <person name="LaButti K.M."/>
            <person name="Schmutz J."/>
            <person name="Jabbour D."/>
            <person name="Luo H."/>
            <person name="Baker S.E."/>
            <person name="Pisabarro A.G."/>
            <person name="Walton J.D."/>
            <person name="Blanchette R.A."/>
            <person name="Henrissat B."/>
            <person name="Martin F."/>
            <person name="Cullen D."/>
            <person name="Hibbett D.S."/>
            <person name="Grigoriev I.V."/>
        </authorList>
    </citation>
    <scope>NUCLEOTIDE SEQUENCE [LARGE SCALE GENOMIC DNA]</scope>
    <source>
        <strain evidence="2">CBS 339.88</strain>
    </source>
</reference>
<keyword evidence="2" id="KW-1185">Reference proteome</keyword>
<dbReference type="OrthoDB" id="3052647at2759"/>
<organism evidence="1 2">
    <name type="scientific">Galerina marginata (strain CBS 339.88)</name>
    <dbReference type="NCBI Taxonomy" id="685588"/>
    <lineage>
        <taxon>Eukaryota</taxon>
        <taxon>Fungi</taxon>
        <taxon>Dikarya</taxon>
        <taxon>Basidiomycota</taxon>
        <taxon>Agaricomycotina</taxon>
        <taxon>Agaricomycetes</taxon>
        <taxon>Agaricomycetidae</taxon>
        <taxon>Agaricales</taxon>
        <taxon>Agaricineae</taxon>
        <taxon>Strophariaceae</taxon>
        <taxon>Galerina</taxon>
    </lineage>
</organism>